<feature type="domain" description="Vps16 N-terminal" evidence="4">
    <location>
        <begin position="2"/>
        <end position="385"/>
    </location>
</feature>
<feature type="domain" description="Vps16 C-terminal" evidence="3">
    <location>
        <begin position="487"/>
        <end position="516"/>
    </location>
</feature>
<dbReference type="GO" id="GO:0030897">
    <property type="term" value="C:HOPS complex"/>
    <property type="evidence" value="ECO:0007669"/>
    <property type="project" value="TreeGrafter"/>
</dbReference>
<dbReference type="GO" id="GO:0003779">
    <property type="term" value="F:actin binding"/>
    <property type="evidence" value="ECO:0007669"/>
    <property type="project" value="TreeGrafter"/>
</dbReference>
<accession>A0AAW0WJL0</accession>
<dbReference type="Pfam" id="PF04841">
    <property type="entry name" value="Vps16_N"/>
    <property type="match status" value="1"/>
</dbReference>
<evidence type="ECO:0000313" key="5">
    <source>
        <dbReference type="EMBL" id="KAK8732375.1"/>
    </source>
</evidence>
<keyword evidence="6" id="KW-1185">Reference proteome</keyword>
<dbReference type="InterPro" id="IPR006926">
    <property type="entry name" value="Vps16_N"/>
</dbReference>
<comment type="caution">
    <text evidence="5">The sequence shown here is derived from an EMBL/GenBank/DDBJ whole genome shotgun (WGS) entry which is preliminary data.</text>
</comment>
<dbReference type="InterPro" id="IPR016534">
    <property type="entry name" value="VPS16"/>
</dbReference>
<dbReference type="EMBL" id="JARKIK010000057">
    <property type="protein sequence ID" value="KAK8732375.1"/>
    <property type="molecule type" value="Genomic_DNA"/>
</dbReference>
<evidence type="ECO:0000313" key="6">
    <source>
        <dbReference type="Proteomes" id="UP001445076"/>
    </source>
</evidence>
<dbReference type="InterPro" id="IPR036322">
    <property type="entry name" value="WD40_repeat_dom_sf"/>
</dbReference>
<dbReference type="AlphaFoldDB" id="A0AAW0WJL0"/>
<dbReference type="Proteomes" id="UP001445076">
    <property type="component" value="Unassembled WGS sequence"/>
</dbReference>
<name>A0AAW0WJL0_CHEQU</name>
<sequence>MEWGGGINLGDFLVAAAPYGGPLALTRDETKFTKTQHAGKPLIFIFSSSGRKIASFKWTSGFLLSLGWSRSEDLVCVQEDGAVLLYDMFGTYQHTFNMGQEVKDTHIQSAQVFTSHRETGVAILSKSNRIFMVNNVYEPKTRKYPDIPGGGVECWCVVREERHTNVLVSQGRDLLLLNHIEQRPQALYPEWNEAGGCIVEMAVSTNSRHIALLSDSGKLWIGSSDIRIKYCEYDAKSQVKPKQLAWCGTGAVVLLWDMTLEVVSVNGDATSYYLDSTSHLVQEVDGVRVLGSITHDLLQKVPLVVTETLGIGSMAPGALLLEAAKGFQERSTRANDCLGMIKDAMEEAVNQCLQAAQHEYCPQAQKMLLRAALFGKSFIPEMNPELCKKTIFTLRVLNAVRDYRVGLPLTWNQLEHLTLPVLLDRLVFRRFFPLALQIASFLKLPESDGTSRILAHWACYKVLQPSQKSDEQIAKEINSKLGYTPGISYTDIANRADQAGRKQLAIKLIEYECRAK</sequence>
<dbReference type="GO" id="GO:0005765">
    <property type="term" value="C:lysosomal membrane"/>
    <property type="evidence" value="ECO:0007669"/>
    <property type="project" value="TreeGrafter"/>
</dbReference>
<comment type="similarity">
    <text evidence="1">Belongs to the VPS16 family.</text>
</comment>
<dbReference type="PIRSF" id="PIRSF007949">
    <property type="entry name" value="VPS16"/>
    <property type="match status" value="1"/>
</dbReference>
<dbReference type="GO" id="GO:0016197">
    <property type="term" value="P:endosomal transport"/>
    <property type="evidence" value="ECO:0007669"/>
    <property type="project" value="TreeGrafter"/>
</dbReference>
<dbReference type="PANTHER" id="PTHR12811:SF0">
    <property type="entry name" value="VACUOLAR PROTEIN SORTING-ASSOCIATED PROTEIN 16 HOMOLOG"/>
    <property type="match status" value="1"/>
</dbReference>
<dbReference type="GO" id="GO:0006886">
    <property type="term" value="P:intracellular protein transport"/>
    <property type="evidence" value="ECO:0007669"/>
    <property type="project" value="InterPro"/>
</dbReference>
<evidence type="ECO:0000256" key="2">
    <source>
        <dbReference type="ARBA" id="ARBA00017947"/>
    </source>
</evidence>
<dbReference type="InterPro" id="IPR006925">
    <property type="entry name" value="Vps16_C"/>
</dbReference>
<organism evidence="5 6">
    <name type="scientific">Cherax quadricarinatus</name>
    <name type="common">Australian red claw crayfish</name>
    <dbReference type="NCBI Taxonomy" id="27406"/>
    <lineage>
        <taxon>Eukaryota</taxon>
        <taxon>Metazoa</taxon>
        <taxon>Ecdysozoa</taxon>
        <taxon>Arthropoda</taxon>
        <taxon>Crustacea</taxon>
        <taxon>Multicrustacea</taxon>
        <taxon>Malacostraca</taxon>
        <taxon>Eumalacostraca</taxon>
        <taxon>Eucarida</taxon>
        <taxon>Decapoda</taxon>
        <taxon>Pleocyemata</taxon>
        <taxon>Astacidea</taxon>
        <taxon>Parastacoidea</taxon>
        <taxon>Parastacidae</taxon>
        <taxon>Cherax</taxon>
    </lineage>
</organism>
<dbReference type="PANTHER" id="PTHR12811">
    <property type="entry name" value="VACUOLAR PROTEIN SORTING VPS16"/>
    <property type="match status" value="1"/>
</dbReference>
<evidence type="ECO:0000259" key="4">
    <source>
        <dbReference type="Pfam" id="PF04841"/>
    </source>
</evidence>
<dbReference type="SUPFAM" id="SSF50978">
    <property type="entry name" value="WD40 repeat-like"/>
    <property type="match status" value="1"/>
</dbReference>
<dbReference type="Pfam" id="PF04840">
    <property type="entry name" value="Vps16_C"/>
    <property type="match status" value="1"/>
</dbReference>
<evidence type="ECO:0000256" key="1">
    <source>
        <dbReference type="ARBA" id="ARBA00009250"/>
    </source>
</evidence>
<dbReference type="GO" id="GO:0042144">
    <property type="term" value="P:vacuole fusion, non-autophagic"/>
    <property type="evidence" value="ECO:0007669"/>
    <property type="project" value="TreeGrafter"/>
</dbReference>
<gene>
    <name evidence="5" type="ORF">OTU49_007063</name>
</gene>
<feature type="non-terminal residue" evidence="5">
    <location>
        <position position="516"/>
    </location>
</feature>
<protein>
    <recommendedName>
        <fullName evidence="2">Vacuolar protein sorting-associated protein 16 homolog</fullName>
    </recommendedName>
</protein>
<evidence type="ECO:0000259" key="3">
    <source>
        <dbReference type="Pfam" id="PF04840"/>
    </source>
</evidence>
<proteinExistence type="inferred from homology"/>
<dbReference type="GO" id="GO:0005768">
    <property type="term" value="C:endosome"/>
    <property type="evidence" value="ECO:0007669"/>
    <property type="project" value="TreeGrafter"/>
</dbReference>
<reference evidence="5 6" key="1">
    <citation type="journal article" date="2024" name="BMC Genomics">
        <title>Genome assembly of redclaw crayfish (Cherax quadricarinatus) provides insights into its immune adaptation and hypoxia tolerance.</title>
        <authorList>
            <person name="Liu Z."/>
            <person name="Zheng J."/>
            <person name="Li H."/>
            <person name="Fang K."/>
            <person name="Wang S."/>
            <person name="He J."/>
            <person name="Zhou D."/>
            <person name="Weng S."/>
            <person name="Chi M."/>
            <person name="Gu Z."/>
            <person name="He J."/>
            <person name="Li F."/>
            <person name="Wang M."/>
        </authorList>
    </citation>
    <scope>NUCLEOTIDE SEQUENCE [LARGE SCALE GENOMIC DNA]</scope>
    <source>
        <strain evidence="5">ZL_2023a</strain>
    </source>
</reference>